<feature type="compositionally biased region" description="Low complexity" evidence="1">
    <location>
        <begin position="16"/>
        <end position="34"/>
    </location>
</feature>
<dbReference type="InParanoid" id="F9WXA4"/>
<dbReference type="OMA" id="KERQDWW"/>
<feature type="domain" description="DC-UbP/UBTD2 N-terminal" evidence="2">
    <location>
        <begin position="68"/>
        <end position="177"/>
    </location>
</feature>
<dbReference type="VEuPathDB" id="FungiDB:ZTRI_1.2062"/>
<evidence type="ECO:0000313" key="4">
    <source>
        <dbReference type="Proteomes" id="UP000008062"/>
    </source>
</evidence>
<evidence type="ECO:0000313" key="3">
    <source>
        <dbReference type="EMBL" id="EGP91791.1"/>
    </source>
</evidence>
<feature type="compositionally biased region" description="Polar residues" evidence="1">
    <location>
        <begin position="69"/>
        <end position="78"/>
    </location>
</feature>
<name>F9WXA4_ZYMTI</name>
<dbReference type="KEGG" id="ztr:MYCGRDRAFT_90268"/>
<dbReference type="Gene3D" id="1.20.225.20">
    <property type="entry name" value="Ub domain-containing protein, DC-UbP/UBTD2, N-terminal domain"/>
    <property type="match status" value="1"/>
</dbReference>
<reference evidence="3 4" key="1">
    <citation type="journal article" date="2011" name="PLoS Genet.">
        <title>Finished genome of the fungal wheat pathogen Mycosphaerella graminicola reveals dispensome structure, chromosome plasticity, and stealth pathogenesis.</title>
        <authorList>
            <person name="Goodwin S.B."/>
            <person name="Ben M'barek S."/>
            <person name="Dhillon B."/>
            <person name="Wittenberg A.H.J."/>
            <person name="Crane C.F."/>
            <person name="Hane J.K."/>
            <person name="Foster A.J."/>
            <person name="Van der Lee T.A.J."/>
            <person name="Grimwood J."/>
            <person name="Aerts A."/>
            <person name="Antoniw J."/>
            <person name="Bailey A."/>
            <person name="Bluhm B."/>
            <person name="Bowler J."/>
            <person name="Bristow J."/>
            <person name="van der Burgt A."/>
            <person name="Canto-Canche B."/>
            <person name="Churchill A.C.L."/>
            <person name="Conde-Ferraez L."/>
            <person name="Cools H.J."/>
            <person name="Coutinho P.M."/>
            <person name="Csukai M."/>
            <person name="Dehal P."/>
            <person name="De Wit P."/>
            <person name="Donzelli B."/>
            <person name="van de Geest H.C."/>
            <person name="van Ham R.C.H.J."/>
            <person name="Hammond-Kosack K.E."/>
            <person name="Henrissat B."/>
            <person name="Kilian A."/>
            <person name="Kobayashi A.K."/>
            <person name="Koopmann E."/>
            <person name="Kourmpetis Y."/>
            <person name="Kuzniar A."/>
            <person name="Lindquist E."/>
            <person name="Lombard V."/>
            <person name="Maliepaard C."/>
            <person name="Martins N."/>
            <person name="Mehrabi R."/>
            <person name="Nap J.P.H."/>
            <person name="Ponomarenko A."/>
            <person name="Rudd J.J."/>
            <person name="Salamov A."/>
            <person name="Schmutz J."/>
            <person name="Schouten H.J."/>
            <person name="Shapiro H."/>
            <person name="Stergiopoulos I."/>
            <person name="Torriani S.F.F."/>
            <person name="Tu H."/>
            <person name="de Vries R.P."/>
            <person name="Waalwijk C."/>
            <person name="Ware S.B."/>
            <person name="Wiebenga A."/>
            <person name="Zwiers L.-H."/>
            <person name="Oliver R.P."/>
            <person name="Grigoriev I.V."/>
            <person name="Kema G.H.J."/>
        </authorList>
    </citation>
    <scope>NUCLEOTIDE SEQUENCE [LARGE SCALE GENOMIC DNA]</scope>
    <source>
        <strain evidence="4">CBS 115943 / IPO323</strain>
    </source>
</reference>
<dbReference type="PANTHER" id="PTHR13609">
    <property type="entry name" value="UBIQUITIN DOMAIN CONTAINING 1 PROTEIN-RELATED"/>
    <property type="match status" value="1"/>
</dbReference>
<dbReference type="HOGENOM" id="CLU_054816_2_0_1"/>
<gene>
    <name evidence="3" type="ORF">MYCGRDRAFT_90268</name>
</gene>
<dbReference type="GeneID" id="13398373"/>
<evidence type="ECO:0000259" key="2">
    <source>
        <dbReference type="Pfam" id="PF16455"/>
    </source>
</evidence>
<sequence length="286" mass="31020">MGCCNSTPTSTPQPAALSHPTSTHPPSTSAALPTDPTITATLLASRAAGASNNTSSTRPNAALRAPSPVSRSPKNVSNRPPPWTRSHLAREREVFFETRVTGRPEVWSALRLICEELRRGDVAQAQAMMSAAGVTCPSGRFARSRGRNPRGGVYDERGALYDVHEWVVVDPGDLVEDTTEMAGEGKNLEDEDEEEEDAGREEKGKGRAESVGEEVLVRVRLSDGSPDLEVLVGEKQTAGVIVRRVREKMGRGVRLLYLGKPVEENKTLGECGWRSGQMLNAFLFNE</sequence>
<dbReference type="InterPro" id="IPR032752">
    <property type="entry name" value="DC-UbP/UBTD2_N"/>
</dbReference>
<dbReference type="CDD" id="cd17039">
    <property type="entry name" value="Ubl_ubiquitin_like"/>
    <property type="match status" value="1"/>
</dbReference>
<evidence type="ECO:0000256" key="1">
    <source>
        <dbReference type="SAM" id="MobiDB-lite"/>
    </source>
</evidence>
<dbReference type="RefSeq" id="XP_003856815.1">
    <property type="nucleotide sequence ID" value="XM_003856767.1"/>
</dbReference>
<feature type="region of interest" description="Disordered" evidence="1">
    <location>
        <begin position="1"/>
        <end position="85"/>
    </location>
</feature>
<dbReference type="InterPro" id="IPR029071">
    <property type="entry name" value="Ubiquitin-like_domsf"/>
</dbReference>
<proteinExistence type="predicted"/>
<accession>F9WXA4</accession>
<feature type="compositionally biased region" description="Acidic residues" evidence="1">
    <location>
        <begin position="189"/>
        <end position="199"/>
    </location>
</feature>
<dbReference type="EMBL" id="CM001196">
    <property type="protein sequence ID" value="EGP91791.1"/>
    <property type="molecule type" value="Genomic_DNA"/>
</dbReference>
<dbReference type="Proteomes" id="UP000008062">
    <property type="component" value="Chromosome 1"/>
</dbReference>
<feature type="compositionally biased region" description="Polar residues" evidence="1">
    <location>
        <begin position="1"/>
        <end position="13"/>
    </location>
</feature>
<feature type="compositionally biased region" description="Polar residues" evidence="1">
    <location>
        <begin position="50"/>
        <end position="59"/>
    </location>
</feature>
<keyword evidence="4" id="KW-1185">Reference proteome</keyword>
<dbReference type="AlphaFoldDB" id="F9WXA4"/>
<dbReference type="InterPro" id="IPR039869">
    <property type="entry name" value="UBTD1/2"/>
</dbReference>
<dbReference type="Pfam" id="PF16455">
    <property type="entry name" value="UBD"/>
    <property type="match status" value="1"/>
</dbReference>
<dbReference type="InterPro" id="IPR038169">
    <property type="entry name" value="DC-UbP/UBTD2_N_sf"/>
</dbReference>
<organism evidence="3 4">
    <name type="scientific">Zymoseptoria tritici (strain CBS 115943 / IPO323)</name>
    <name type="common">Speckled leaf blotch fungus</name>
    <name type="synonym">Septoria tritici</name>
    <dbReference type="NCBI Taxonomy" id="336722"/>
    <lineage>
        <taxon>Eukaryota</taxon>
        <taxon>Fungi</taxon>
        <taxon>Dikarya</taxon>
        <taxon>Ascomycota</taxon>
        <taxon>Pezizomycotina</taxon>
        <taxon>Dothideomycetes</taxon>
        <taxon>Dothideomycetidae</taxon>
        <taxon>Mycosphaerellales</taxon>
        <taxon>Mycosphaerellaceae</taxon>
        <taxon>Zymoseptoria</taxon>
    </lineage>
</organism>
<protein>
    <recommendedName>
        <fullName evidence="2">DC-UbP/UBTD2 N-terminal domain-containing protein</fullName>
    </recommendedName>
</protein>
<dbReference type="OrthoDB" id="1640476at2759"/>
<feature type="compositionally biased region" description="Basic and acidic residues" evidence="1">
    <location>
        <begin position="200"/>
        <end position="209"/>
    </location>
</feature>
<dbReference type="eggNOG" id="KOG0013">
    <property type="taxonomic scope" value="Eukaryota"/>
</dbReference>
<feature type="region of interest" description="Disordered" evidence="1">
    <location>
        <begin position="180"/>
        <end position="209"/>
    </location>
</feature>
<dbReference type="SUPFAM" id="SSF54236">
    <property type="entry name" value="Ubiquitin-like"/>
    <property type="match status" value="1"/>
</dbReference>